<dbReference type="Gene3D" id="2.90.10.10">
    <property type="entry name" value="Bulb-type lectin domain"/>
    <property type="match status" value="1"/>
</dbReference>
<dbReference type="SUPFAM" id="SSF56112">
    <property type="entry name" value="Protein kinase-like (PK-like)"/>
    <property type="match status" value="1"/>
</dbReference>
<keyword evidence="7" id="KW-0675">Receptor</keyword>
<dbReference type="GO" id="GO:0004672">
    <property type="term" value="F:protein kinase activity"/>
    <property type="evidence" value="ECO:0007669"/>
    <property type="project" value="InterPro"/>
</dbReference>
<reference evidence="7 8" key="1">
    <citation type="journal article" date="2018" name="PLoS Genet.">
        <title>Population sequencing reveals clonal diversity and ancestral inbreeding in the grapevine cultivar Chardonnay.</title>
        <authorList>
            <person name="Roach M.J."/>
            <person name="Johnson D.L."/>
            <person name="Bohlmann J."/>
            <person name="van Vuuren H.J."/>
            <person name="Jones S.J."/>
            <person name="Pretorius I.S."/>
            <person name="Schmidt S.A."/>
            <person name="Borneman A.R."/>
        </authorList>
    </citation>
    <scope>NUCLEOTIDE SEQUENCE [LARGE SCALE GENOMIC DNA]</scope>
    <source>
        <strain evidence="8">cv. Chardonnay</strain>
        <tissue evidence="7">Leaf</tissue>
    </source>
</reference>
<name>A0A438G943_VITVI</name>
<dbReference type="InterPro" id="IPR000719">
    <property type="entry name" value="Prot_kinase_dom"/>
</dbReference>
<dbReference type="SMART" id="SM00108">
    <property type="entry name" value="B_lectin"/>
    <property type="match status" value="1"/>
</dbReference>
<sequence>MGGCHPDLYNNLLGLGGENVEMLFYLWAYYVFKSRLANNVLCSSHVGHLTPGVWWFGINPTYCRNYTDKGRDRTTADLRIQVCAELLNQVQLNLKGFRPSLGLTNLAPHDPCFDTTMRYENKGFGHDHCYSNQSISDGQTLVSSRQVFEFGFFSPGNLKNRYVGIWYKNIPDTFVWVANRGYPVTDKSGTLNFSRDGNLVLFNGNGSVVWSLNSEEGSKHPILQILDSGNLVLRDESMKQGWDLNTGLNWYLTPWTSADDPSPGNYYYVDLQGLLFLNLALFTTSPGLVTFSGQFCMESRKIIVTLLIFVDLLGDEVARLIKLMGGTNECRAECLKNCSCTGYAEMDTHGKGKGCLMWFGPLIDIRQSTSFGQDLYVRMPASELEEEKTVEVAITLVSIFCSAYLRLASLVIAWKKKRAHGRDDKNESLEDEEEGKFPLFDLITIAAATKNFAFANKIGEGGFGPVYKGVLPTGEEIAVKKLSHTSRQGLKELKNEVSLISRLQH</sequence>
<comment type="caution">
    <text evidence="7">The sequence shown here is derived from an EMBL/GenBank/DDBJ whole genome shotgun (WGS) entry which is preliminary data.</text>
</comment>
<dbReference type="Pfam" id="PF01453">
    <property type="entry name" value="B_lectin"/>
    <property type="match status" value="1"/>
</dbReference>
<evidence type="ECO:0000256" key="1">
    <source>
        <dbReference type="ARBA" id="ARBA00022729"/>
    </source>
</evidence>
<dbReference type="GO" id="GO:0005524">
    <property type="term" value="F:ATP binding"/>
    <property type="evidence" value="ECO:0007669"/>
    <property type="project" value="InterPro"/>
</dbReference>
<dbReference type="CDD" id="cd00028">
    <property type="entry name" value="B_lectin"/>
    <property type="match status" value="1"/>
</dbReference>
<organism evidence="7 8">
    <name type="scientific">Vitis vinifera</name>
    <name type="common">Grape</name>
    <dbReference type="NCBI Taxonomy" id="29760"/>
    <lineage>
        <taxon>Eukaryota</taxon>
        <taxon>Viridiplantae</taxon>
        <taxon>Streptophyta</taxon>
        <taxon>Embryophyta</taxon>
        <taxon>Tracheophyta</taxon>
        <taxon>Spermatophyta</taxon>
        <taxon>Magnoliopsida</taxon>
        <taxon>eudicotyledons</taxon>
        <taxon>Gunneridae</taxon>
        <taxon>Pentapetalae</taxon>
        <taxon>rosids</taxon>
        <taxon>Vitales</taxon>
        <taxon>Vitaceae</taxon>
        <taxon>Viteae</taxon>
        <taxon>Vitis</taxon>
    </lineage>
</organism>
<dbReference type="PROSITE" id="PS50011">
    <property type="entry name" value="PROTEIN_KINASE_DOM"/>
    <property type="match status" value="1"/>
</dbReference>
<keyword evidence="2" id="KW-1015">Disulfide bond</keyword>
<feature type="domain" description="Apple" evidence="6">
    <location>
        <begin position="296"/>
        <end position="380"/>
    </location>
</feature>
<keyword evidence="7" id="KW-0808">Transferase</keyword>
<evidence type="ECO:0000259" key="5">
    <source>
        <dbReference type="PROSITE" id="PS50927"/>
    </source>
</evidence>
<proteinExistence type="predicted"/>
<keyword evidence="1" id="KW-0732">Signal</keyword>
<dbReference type="SMART" id="SM00473">
    <property type="entry name" value="PAN_AP"/>
    <property type="match status" value="1"/>
</dbReference>
<dbReference type="Pfam" id="PF08276">
    <property type="entry name" value="PAN_2"/>
    <property type="match status" value="1"/>
</dbReference>
<accession>A0A438G943</accession>
<evidence type="ECO:0000313" key="7">
    <source>
        <dbReference type="EMBL" id="RVW68694.1"/>
    </source>
</evidence>
<dbReference type="Gene3D" id="3.30.200.20">
    <property type="entry name" value="Phosphorylase Kinase, domain 1"/>
    <property type="match status" value="1"/>
</dbReference>
<gene>
    <name evidence="7" type="primary">VvCHDp000712_52</name>
    <name evidence="7" type="ORF">CK203_056042</name>
</gene>
<dbReference type="GO" id="GO:0030246">
    <property type="term" value="F:carbohydrate binding"/>
    <property type="evidence" value="ECO:0007669"/>
    <property type="project" value="UniProtKB-KW"/>
</dbReference>
<dbReference type="AlphaFoldDB" id="A0A438G943"/>
<dbReference type="PANTHER" id="PTHR32444:SF247">
    <property type="entry name" value="OS01G0958200 PROTEIN"/>
    <property type="match status" value="1"/>
</dbReference>
<feature type="domain" description="Bulb-type lectin" evidence="5">
    <location>
        <begin position="126"/>
        <end position="246"/>
    </location>
</feature>
<feature type="domain" description="Protein kinase" evidence="4">
    <location>
        <begin position="452"/>
        <end position="505"/>
    </location>
</feature>
<dbReference type="EMBL" id="QGNW01000523">
    <property type="protein sequence ID" value="RVW68694.1"/>
    <property type="molecule type" value="Genomic_DNA"/>
</dbReference>
<keyword evidence="3" id="KW-0325">Glycoprotein</keyword>
<dbReference type="SUPFAM" id="SSF51110">
    <property type="entry name" value="alpha-D-mannose-specific plant lectins"/>
    <property type="match status" value="1"/>
</dbReference>
<dbReference type="FunFam" id="2.90.10.10:FF:000001">
    <property type="entry name" value="G-type lectin S-receptor-like serine/threonine-protein kinase"/>
    <property type="match status" value="1"/>
</dbReference>
<evidence type="ECO:0000256" key="3">
    <source>
        <dbReference type="ARBA" id="ARBA00023180"/>
    </source>
</evidence>
<keyword evidence="7" id="KW-0430">Lectin</keyword>
<dbReference type="PROSITE" id="PS50927">
    <property type="entry name" value="BULB_LECTIN"/>
    <property type="match status" value="1"/>
</dbReference>
<dbReference type="CDD" id="cd01098">
    <property type="entry name" value="PAN_AP_plant"/>
    <property type="match status" value="1"/>
</dbReference>
<dbReference type="PANTHER" id="PTHR32444">
    <property type="entry name" value="BULB-TYPE LECTIN DOMAIN-CONTAINING PROTEIN"/>
    <property type="match status" value="1"/>
</dbReference>
<dbReference type="InterPro" id="IPR003609">
    <property type="entry name" value="Pan_app"/>
</dbReference>
<evidence type="ECO:0000259" key="6">
    <source>
        <dbReference type="PROSITE" id="PS50948"/>
    </source>
</evidence>
<dbReference type="Proteomes" id="UP000288805">
    <property type="component" value="Unassembled WGS sequence"/>
</dbReference>
<keyword evidence="7" id="KW-0418">Kinase</keyword>
<dbReference type="InterPro" id="IPR001480">
    <property type="entry name" value="Bulb-type_lectin_dom"/>
</dbReference>
<evidence type="ECO:0000259" key="4">
    <source>
        <dbReference type="PROSITE" id="PS50011"/>
    </source>
</evidence>
<dbReference type="PROSITE" id="PS50948">
    <property type="entry name" value="PAN"/>
    <property type="match status" value="1"/>
</dbReference>
<evidence type="ECO:0000256" key="2">
    <source>
        <dbReference type="ARBA" id="ARBA00023157"/>
    </source>
</evidence>
<protein>
    <submittedName>
        <fullName evidence="7">G-type lectin S-receptor-like serine/threonine-protein kinase</fullName>
    </submittedName>
</protein>
<dbReference type="InterPro" id="IPR011009">
    <property type="entry name" value="Kinase-like_dom_sf"/>
</dbReference>
<evidence type="ECO:0000313" key="8">
    <source>
        <dbReference type="Proteomes" id="UP000288805"/>
    </source>
</evidence>
<dbReference type="InterPro" id="IPR036426">
    <property type="entry name" value="Bulb-type_lectin_dom_sf"/>
</dbReference>